<evidence type="ECO:0000313" key="6">
    <source>
        <dbReference type="EMBL" id="KAK6618458.1"/>
    </source>
</evidence>
<dbReference type="GO" id="GO:0007017">
    <property type="term" value="P:microtubule-based process"/>
    <property type="evidence" value="ECO:0007669"/>
    <property type="project" value="InterPro"/>
</dbReference>
<evidence type="ECO:0000256" key="4">
    <source>
        <dbReference type="ARBA" id="ARBA00023017"/>
    </source>
</evidence>
<dbReference type="PANTHER" id="PTHR15346">
    <property type="entry name" value="DYNACTIN SUBUNIT"/>
    <property type="match status" value="1"/>
</dbReference>
<evidence type="ECO:0000256" key="1">
    <source>
        <dbReference type="ARBA" id="ARBA00004496"/>
    </source>
</evidence>
<evidence type="ECO:0000256" key="3">
    <source>
        <dbReference type="ARBA" id="ARBA00022490"/>
    </source>
</evidence>
<dbReference type="Pfam" id="PF04912">
    <property type="entry name" value="Dynamitin"/>
    <property type="match status" value="1"/>
</dbReference>
<dbReference type="AlphaFoldDB" id="A0AAN8NW56"/>
<keyword evidence="4" id="KW-0243">Dynein</keyword>
<comment type="subcellular location">
    <subcellularLocation>
        <location evidence="1">Cytoplasm</location>
    </subcellularLocation>
</comment>
<gene>
    <name evidence="6" type="ORF">RUM43_013651</name>
</gene>
<feature type="region of interest" description="Disordered" evidence="5">
    <location>
        <begin position="1"/>
        <end position="50"/>
    </location>
</feature>
<feature type="compositionally biased region" description="Acidic residues" evidence="5">
    <location>
        <begin position="22"/>
        <end position="41"/>
    </location>
</feature>
<evidence type="ECO:0008006" key="8">
    <source>
        <dbReference type="Google" id="ProtNLM"/>
    </source>
</evidence>
<sequence>MANPKYAGLPGIAPPDEKDVYETDDLPEADQDPEYTEPESENIERPHLSISTAHSKFKDKVLECGKDVDFSDKYRRRRNTGYKASHGDWEIAGEGEQETIFQRCNRLQCEFSELLEDINKLKESGNEEKKREFEVVEPLVPQLQQSLHQINNYLNLTESGNDFMKFLSNPQETQIKKLLSQLEELRSIGKEDKQSSKGKKDDRESLITYHLQTYPAQNKFIQTSRLASLEQRINKLETLIGATPENLNRLALSEFKSISEAAREISAKVNLLDSSQVDKIDGRLGAVLAKMDAIADKKGGQESVEQERKINELYDSLGKTDALNQSVKPVMDRLIALNALHVEAGEFKKSLKDLETDQVNASLSISKNEAALKNVQEALEKHMEIVVKNIKAFDARLAALKK</sequence>
<dbReference type="GO" id="GO:0030286">
    <property type="term" value="C:dynein complex"/>
    <property type="evidence" value="ECO:0007669"/>
    <property type="project" value="UniProtKB-KW"/>
</dbReference>
<accession>A0AAN8NW56</accession>
<keyword evidence="3" id="KW-0963">Cytoplasm</keyword>
<dbReference type="Proteomes" id="UP001372834">
    <property type="component" value="Unassembled WGS sequence"/>
</dbReference>
<evidence type="ECO:0000256" key="5">
    <source>
        <dbReference type="SAM" id="MobiDB-lite"/>
    </source>
</evidence>
<proteinExistence type="inferred from homology"/>
<evidence type="ECO:0000256" key="2">
    <source>
        <dbReference type="ARBA" id="ARBA00006176"/>
    </source>
</evidence>
<name>A0AAN8NW56_POLSC</name>
<comment type="caution">
    <text evidence="6">The sequence shown here is derived from an EMBL/GenBank/DDBJ whole genome shotgun (WGS) entry which is preliminary data.</text>
</comment>
<dbReference type="EMBL" id="JAWJWE010000042">
    <property type="protein sequence ID" value="KAK6618458.1"/>
    <property type="molecule type" value="Genomic_DNA"/>
</dbReference>
<reference evidence="6 7" key="1">
    <citation type="submission" date="2023-10" db="EMBL/GenBank/DDBJ databases">
        <title>Genomes of two closely related lineages of the louse Polyplax serrata with different host specificities.</title>
        <authorList>
            <person name="Martinu J."/>
            <person name="Tarabai H."/>
            <person name="Stefka J."/>
            <person name="Hypsa V."/>
        </authorList>
    </citation>
    <scope>NUCLEOTIDE SEQUENCE [LARGE SCALE GENOMIC DNA]</scope>
    <source>
        <strain evidence="6">HR10_N</strain>
    </source>
</reference>
<comment type="similarity">
    <text evidence="2">Belongs to the dynactin subunit 2 family.</text>
</comment>
<protein>
    <recommendedName>
        <fullName evidence="8">Dynactin subunit 2</fullName>
    </recommendedName>
</protein>
<dbReference type="GO" id="GO:0005737">
    <property type="term" value="C:cytoplasm"/>
    <property type="evidence" value="ECO:0007669"/>
    <property type="project" value="UniProtKB-SubCell"/>
</dbReference>
<dbReference type="GO" id="GO:0005869">
    <property type="term" value="C:dynactin complex"/>
    <property type="evidence" value="ECO:0007669"/>
    <property type="project" value="InterPro"/>
</dbReference>
<organism evidence="6 7">
    <name type="scientific">Polyplax serrata</name>
    <name type="common">Common mouse louse</name>
    <dbReference type="NCBI Taxonomy" id="468196"/>
    <lineage>
        <taxon>Eukaryota</taxon>
        <taxon>Metazoa</taxon>
        <taxon>Ecdysozoa</taxon>
        <taxon>Arthropoda</taxon>
        <taxon>Hexapoda</taxon>
        <taxon>Insecta</taxon>
        <taxon>Pterygota</taxon>
        <taxon>Neoptera</taxon>
        <taxon>Paraneoptera</taxon>
        <taxon>Psocodea</taxon>
        <taxon>Troctomorpha</taxon>
        <taxon>Phthiraptera</taxon>
        <taxon>Anoplura</taxon>
        <taxon>Polyplacidae</taxon>
        <taxon>Polyplax</taxon>
    </lineage>
</organism>
<evidence type="ECO:0000313" key="7">
    <source>
        <dbReference type="Proteomes" id="UP001372834"/>
    </source>
</evidence>
<dbReference type="InterPro" id="IPR028133">
    <property type="entry name" value="Dynamitin"/>
</dbReference>